<sequence length="110" mass="12252">MPRFMRYNLTNREDSVKRGILKYGGGFRQEGLFGTNIIGLHPGFVIEDAPVNEIAIVPKTFGNELVKIDAQYPDGDARDSSRIREESPVVPVQEPRIGSLGKEPIPLDDE</sequence>
<evidence type="ECO:0000313" key="3">
    <source>
        <dbReference type="Proteomes" id="UP000243459"/>
    </source>
</evidence>
<gene>
    <name evidence="2" type="ORF">A4U43_C01F15590</name>
</gene>
<dbReference type="EMBL" id="CM007381">
    <property type="protein sequence ID" value="ONK80254.1"/>
    <property type="molecule type" value="Genomic_DNA"/>
</dbReference>
<feature type="compositionally biased region" description="Basic and acidic residues" evidence="1">
    <location>
        <begin position="75"/>
        <end position="87"/>
    </location>
</feature>
<dbReference type="Gramene" id="ONK80254">
    <property type="protein sequence ID" value="ONK80254"/>
    <property type="gene ID" value="A4U43_C01F15590"/>
</dbReference>
<dbReference type="AlphaFoldDB" id="A0A5P1FQF0"/>
<evidence type="ECO:0000313" key="2">
    <source>
        <dbReference type="EMBL" id="ONK80254.1"/>
    </source>
</evidence>
<organism evidence="2 3">
    <name type="scientific">Asparagus officinalis</name>
    <name type="common">Garden asparagus</name>
    <dbReference type="NCBI Taxonomy" id="4686"/>
    <lineage>
        <taxon>Eukaryota</taxon>
        <taxon>Viridiplantae</taxon>
        <taxon>Streptophyta</taxon>
        <taxon>Embryophyta</taxon>
        <taxon>Tracheophyta</taxon>
        <taxon>Spermatophyta</taxon>
        <taxon>Magnoliopsida</taxon>
        <taxon>Liliopsida</taxon>
        <taxon>Asparagales</taxon>
        <taxon>Asparagaceae</taxon>
        <taxon>Asparagoideae</taxon>
        <taxon>Asparagus</taxon>
    </lineage>
</organism>
<protein>
    <submittedName>
        <fullName evidence="2">Uncharacterized protein</fullName>
    </submittedName>
</protein>
<evidence type="ECO:0000256" key="1">
    <source>
        <dbReference type="SAM" id="MobiDB-lite"/>
    </source>
</evidence>
<dbReference type="Proteomes" id="UP000243459">
    <property type="component" value="Chromosome 1"/>
</dbReference>
<keyword evidence="3" id="KW-1185">Reference proteome</keyword>
<name>A0A5P1FQF0_ASPOF</name>
<accession>A0A5P1FQF0</accession>
<feature type="region of interest" description="Disordered" evidence="1">
    <location>
        <begin position="72"/>
        <end position="110"/>
    </location>
</feature>
<reference evidence="3" key="1">
    <citation type="journal article" date="2017" name="Nat. Commun.">
        <title>The asparagus genome sheds light on the origin and evolution of a young Y chromosome.</title>
        <authorList>
            <person name="Harkess A."/>
            <person name="Zhou J."/>
            <person name="Xu C."/>
            <person name="Bowers J.E."/>
            <person name="Van der Hulst R."/>
            <person name="Ayyampalayam S."/>
            <person name="Mercati F."/>
            <person name="Riccardi P."/>
            <person name="McKain M.R."/>
            <person name="Kakrana A."/>
            <person name="Tang H."/>
            <person name="Ray J."/>
            <person name="Groenendijk J."/>
            <person name="Arikit S."/>
            <person name="Mathioni S.M."/>
            <person name="Nakano M."/>
            <person name="Shan H."/>
            <person name="Telgmann-Rauber A."/>
            <person name="Kanno A."/>
            <person name="Yue Z."/>
            <person name="Chen H."/>
            <person name="Li W."/>
            <person name="Chen Y."/>
            <person name="Xu X."/>
            <person name="Zhang Y."/>
            <person name="Luo S."/>
            <person name="Chen H."/>
            <person name="Gao J."/>
            <person name="Mao Z."/>
            <person name="Pires J.C."/>
            <person name="Luo M."/>
            <person name="Kudrna D."/>
            <person name="Wing R.A."/>
            <person name="Meyers B.C."/>
            <person name="Yi K."/>
            <person name="Kong H."/>
            <person name="Lavrijsen P."/>
            <person name="Sunseri F."/>
            <person name="Falavigna A."/>
            <person name="Ye Y."/>
            <person name="Leebens-Mack J.H."/>
            <person name="Chen G."/>
        </authorList>
    </citation>
    <scope>NUCLEOTIDE SEQUENCE [LARGE SCALE GENOMIC DNA]</scope>
    <source>
        <strain evidence="3">cv. DH0086</strain>
    </source>
</reference>
<proteinExistence type="predicted"/>